<evidence type="ECO:0000313" key="3">
    <source>
        <dbReference type="Proteomes" id="UP000230750"/>
    </source>
</evidence>
<proteinExistence type="predicted"/>
<feature type="compositionally biased region" description="Low complexity" evidence="1">
    <location>
        <begin position="34"/>
        <end position="46"/>
    </location>
</feature>
<keyword evidence="3" id="KW-1185">Reference proteome</keyword>
<feature type="region of interest" description="Disordered" evidence="1">
    <location>
        <begin position="333"/>
        <end position="386"/>
    </location>
</feature>
<feature type="region of interest" description="Disordered" evidence="1">
    <location>
        <begin position="280"/>
        <end position="312"/>
    </location>
</feature>
<dbReference type="AlphaFoldDB" id="A0A2G8LGY4"/>
<accession>A0A2G8LGY4</accession>
<comment type="caution">
    <text evidence="2">The sequence shown here is derived from an EMBL/GenBank/DDBJ whole genome shotgun (WGS) entry which is preliminary data.</text>
</comment>
<feature type="compositionally biased region" description="Low complexity" evidence="1">
    <location>
        <begin position="130"/>
        <end position="154"/>
    </location>
</feature>
<feature type="compositionally biased region" description="Basic and acidic residues" evidence="1">
    <location>
        <begin position="289"/>
        <end position="312"/>
    </location>
</feature>
<sequence length="409" mass="44348">MQKLEWEDYGSENESSNELSSPEREPQFAGQTESLDSSQSSFSSSSYVFSNSLSKDLHNDGFRSEHFPSFPSSSFQSPGYSSISSEGGIPIRIESCQSLNASYGPQKLHFNDPDDSPVEGDPSCGIVGLSSTPSYDSSEDSVSSSSEASSTSGGDHLGGQAGGHFYFHDAQEFPGPSEESSEYPDENEGEPRQIEAGARSDTGNADRRDQSPIVFNVHFVHDCKLFRGNEGDSTCHQQYYSSMSGLYTVQGLNLPKEAAKPSSTSATPGNTSWQRQYFSVGDGSDSLEMPDKESSLDCEREDKDEGTIPKKVESTGLCQQGVPIGRVTMTTLSWKKRRGGGGDGDTPCRDSEDVEDEEGRNCRKRRRGTSSDSSSDSAVFSGTEDPSLRTIWRRAACTRCHATLAMIQG</sequence>
<feature type="region of interest" description="Disordered" evidence="1">
    <location>
        <begin position="103"/>
        <end position="210"/>
    </location>
</feature>
<feature type="region of interest" description="Disordered" evidence="1">
    <location>
        <begin position="1"/>
        <end position="46"/>
    </location>
</feature>
<name>A0A2G8LGY4_STIJA</name>
<dbReference type="Proteomes" id="UP000230750">
    <property type="component" value="Unassembled WGS sequence"/>
</dbReference>
<evidence type="ECO:0000256" key="1">
    <source>
        <dbReference type="SAM" id="MobiDB-lite"/>
    </source>
</evidence>
<feature type="region of interest" description="Disordered" evidence="1">
    <location>
        <begin position="60"/>
        <end position="88"/>
    </location>
</feature>
<feature type="compositionally biased region" description="Acidic residues" evidence="1">
    <location>
        <begin position="179"/>
        <end position="188"/>
    </location>
</feature>
<reference evidence="2 3" key="1">
    <citation type="journal article" date="2017" name="PLoS Biol.">
        <title>The sea cucumber genome provides insights into morphological evolution and visceral regeneration.</title>
        <authorList>
            <person name="Zhang X."/>
            <person name="Sun L."/>
            <person name="Yuan J."/>
            <person name="Sun Y."/>
            <person name="Gao Y."/>
            <person name="Zhang L."/>
            <person name="Li S."/>
            <person name="Dai H."/>
            <person name="Hamel J.F."/>
            <person name="Liu C."/>
            <person name="Yu Y."/>
            <person name="Liu S."/>
            <person name="Lin W."/>
            <person name="Guo K."/>
            <person name="Jin S."/>
            <person name="Xu P."/>
            <person name="Storey K.B."/>
            <person name="Huan P."/>
            <person name="Zhang T."/>
            <person name="Zhou Y."/>
            <person name="Zhang J."/>
            <person name="Lin C."/>
            <person name="Li X."/>
            <person name="Xing L."/>
            <person name="Huo D."/>
            <person name="Sun M."/>
            <person name="Wang L."/>
            <person name="Mercier A."/>
            <person name="Li F."/>
            <person name="Yang H."/>
            <person name="Xiang J."/>
        </authorList>
    </citation>
    <scope>NUCLEOTIDE SEQUENCE [LARGE SCALE GENOMIC DNA]</scope>
    <source>
        <strain evidence="2">Shaxun</strain>
        <tissue evidence="2">Muscle</tissue>
    </source>
</reference>
<evidence type="ECO:0000313" key="2">
    <source>
        <dbReference type="EMBL" id="PIK59517.1"/>
    </source>
</evidence>
<feature type="compositionally biased region" description="Low complexity" evidence="1">
    <location>
        <begin position="67"/>
        <end position="85"/>
    </location>
</feature>
<dbReference type="EMBL" id="MRZV01000081">
    <property type="protein sequence ID" value="PIK59517.1"/>
    <property type="molecule type" value="Genomic_DNA"/>
</dbReference>
<organism evidence="2 3">
    <name type="scientific">Stichopus japonicus</name>
    <name type="common">Sea cucumber</name>
    <dbReference type="NCBI Taxonomy" id="307972"/>
    <lineage>
        <taxon>Eukaryota</taxon>
        <taxon>Metazoa</taxon>
        <taxon>Echinodermata</taxon>
        <taxon>Eleutherozoa</taxon>
        <taxon>Echinozoa</taxon>
        <taxon>Holothuroidea</taxon>
        <taxon>Aspidochirotacea</taxon>
        <taxon>Aspidochirotida</taxon>
        <taxon>Stichopodidae</taxon>
        <taxon>Apostichopus</taxon>
    </lineage>
</organism>
<gene>
    <name evidence="2" type="ORF">BSL78_03589</name>
</gene>
<protein>
    <submittedName>
        <fullName evidence="2">Uncharacterized protein</fullName>
    </submittedName>
</protein>